<evidence type="ECO:0000313" key="3">
    <source>
        <dbReference type="Proteomes" id="UP000316612"/>
    </source>
</evidence>
<dbReference type="InterPro" id="IPR052164">
    <property type="entry name" value="Anthracycline_SecMetBiosynth"/>
</dbReference>
<dbReference type="PANTHER" id="PTHR33993:SF1">
    <property type="entry name" value="GLYOXALASE FAMILY PROTEIN"/>
    <property type="match status" value="1"/>
</dbReference>
<dbReference type="InterPro" id="IPR037523">
    <property type="entry name" value="VOC_core"/>
</dbReference>
<proteinExistence type="predicted"/>
<dbReference type="Gene3D" id="3.10.180.10">
    <property type="entry name" value="2,3-Dihydroxybiphenyl 1,2-Dioxygenase, domain 1"/>
    <property type="match status" value="1"/>
</dbReference>
<dbReference type="PROSITE" id="PS51819">
    <property type="entry name" value="VOC"/>
    <property type="match status" value="1"/>
</dbReference>
<dbReference type="InterPro" id="IPR029068">
    <property type="entry name" value="Glyas_Bleomycin-R_OHBP_Dase"/>
</dbReference>
<comment type="caution">
    <text evidence="2">The sequence shown here is derived from an EMBL/GenBank/DDBJ whole genome shotgun (WGS) entry which is preliminary data.</text>
</comment>
<protein>
    <submittedName>
        <fullName evidence="2">Bleomycin resistance protein</fullName>
    </submittedName>
</protein>
<dbReference type="PANTHER" id="PTHR33993">
    <property type="entry name" value="GLYOXALASE-RELATED"/>
    <property type="match status" value="1"/>
</dbReference>
<organism evidence="2 3">
    <name type="scientific">Glutamicibacter uratoxydans</name>
    <name type="common">Arthrobacter uratoxydans</name>
    <dbReference type="NCBI Taxonomy" id="43667"/>
    <lineage>
        <taxon>Bacteria</taxon>
        <taxon>Bacillati</taxon>
        <taxon>Actinomycetota</taxon>
        <taxon>Actinomycetes</taxon>
        <taxon>Micrococcales</taxon>
        <taxon>Micrococcaceae</taxon>
        <taxon>Glutamicibacter</taxon>
    </lineage>
</organism>
<feature type="domain" description="VOC" evidence="1">
    <location>
        <begin position="9"/>
        <end position="120"/>
    </location>
</feature>
<accession>A0A4Y4DK50</accession>
<evidence type="ECO:0000313" key="2">
    <source>
        <dbReference type="EMBL" id="GED05356.1"/>
    </source>
</evidence>
<dbReference type="Proteomes" id="UP000316612">
    <property type="component" value="Unassembled WGS sequence"/>
</dbReference>
<dbReference type="AlphaFoldDB" id="A0A4Y4DK50"/>
<evidence type="ECO:0000259" key="1">
    <source>
        <dbReference type="PROSITE" id="PS51819"/>
    </source>
</evidence>
<sequence>MDGQLVHHGLNYVELTVTDLAAAKEFYAAAFGWKFTDYGPEYAGFTTPGGSAESGGLLLAAQPKPVGGPFVLLYSQDLEASAAAIEAAGGWISTPAYEFPGGRRLHFVDPAGNELGVWGTH</sequence>
<dbReference type="Pfam" id="PF00903">
    <property type="entry name" value="Glyoxalase"/>
    <property type="match status" value="1"/>
</dbReference>
<name>A0A4Y4DK50_GLUUR</name>
<gene>
    <name evidence="2" type="ORF">AUR04nite_08880</name>
</gene>
<reference evidence="2 3" key="1">
    <citation type="submission" date="2019-06" db="EMBL/GenBank/DDBJ databases">
        <title>Whole genome shotgun sequence of Glutamicibacter uratoxydans NBRC 15515.</title>
        <authorList>
            <person name="Hosoyama A."/>
            <person name="Uohara A."/>
            <person name="Ohji S."/>
            <person name="Ichikawa N."/>
        </authorList>
    </citation>
    <scope>NUCLEOTIDE SEQUENCE [LARGE SCALE GENOMIC DNA]</scope>
    <source>
        <strain evidence="2 3">NBRC 15515</strain>
    </source>
</reference>
<keyword evidence="3" id="KW-1185">Reference proteome</keyword>
<dbReference type="InterPro" id="IPR004360">
    <property type="entry name" value="Glyas_Fos-R_dOase_dom"/>
</dbReference>
<dbReference type="RefSeq" id="WP_141362333.1">
    <property type="nucleotide sequence ID" value="NZ_BAAAJL010000001.1"/>
</dbReference>
<dbReference type="EMBL" id="BJNY01000004">
    <property type="protein sequence ID" value="GED05356.1"/>
    <property type="molecule type" value="Genomic_DNA"/>
</dbReference>
<dbReference type="SUPFAM" id="SSF54593">
    <property type="entry name" value="Glyoxalase/Bleomycin resistance protein/Dihydroxybiphenyl dioxygenase"/>
    <property type="match status" value="1"/>
</dbReference>